<accession>B9D2C6</accession>
<organism evidence="1 2">
    <name type="scientific">Campylobacter rectus RM3267</name>
    <dbReference type="NCBI Taxonomy" id="553218"/>
    <lineage>
        <taxon>Bacteria</taxon>
        <taxon>Pseudomonadati</taxon>
        <taxon>Campylobacterota</taxon>
        <taxon>Epsilonproteobacteria</taxon>
        <taxon>Campylobacterales</taxon>
        <taxon>Campylobacteraceae</taxon>
        <taxon>Campylobacter</taxon>
    </lineage>
</organism>
<comment type="caution">
    <text evidence="1">The sequence shown here is derived from an EMBL/GenBank/DDBJ whole genome shotgun (WGS) entry which is preliminary data.</text>
</comment>
<proteinExistence type="predicted"/>
<evidence type="ECO:0000313" key="1">
    <source>
        <dbReference type="EMBL" id="EEF13790.1"/>
    </source>
</evidence>
<protein>
    <submittedName>
        <fullName evidence="1">Uncharacterized protein</fullName>
    </submittedName>
</protein>
<keyword evidence="2" id="KW-1185">Reference proteome</keyword>
<reference evidence="1 2" key="1">
    <citation type="submission" date="2008-08" db="EMBL/GenBank/DDBJ databases">
        <authorList>
            <person name="Madupu R."/>
            <person name="Durkin A.S."/>
            <person name="Torralba M."/>
            <person name="Methe B."/>
            <person name="Sutton G.G."/>
            <person name="Strausberg R.L."/>
            <person name="Nelson K.E."/>
        </authorList>
    </citation>
    <scope>NUCLEOTIDE SEQUENCE [LARGE SCALE GENOMIC DNA]</scope>
    <source>
        <strain evidence="1 2">RM3267</strain>
    </source>
</reference>
<gene>
    <name evidence="1" type="ORF">CAMRE0001_0351</name>
</gene>
<dbReference type="EMBL" id="ACFU01000013">
    <property type="protein sequence ID" value="EEF13790.1"/>
    <property type="molecule type" value="Genomic_DNA"/>
</dbReference>
<name>B9D2C6_CAMRE</name>
<dbReference type="Proteomes" id="UP000003082">
    <property type="component" value="Unassembled WGS sequence"/>
</dbReference>
<evidence type="ECO:0000313" key="2">
    <source>
        <dbReference type="Proteomes" id="UP000003082"/>
    </source>
</evidence>
<sequence>MSRVLFLRYLLANFELFGTSNLTAKFARKYLKMLAKVVQRLHIVKNKRTNFYFSRQNSAKKLPTTKNG</sequence>
<dbReference type="STRING" id="553218.CAMRE0001_0351"/>
<dbReference type="AlphaFoldDB" id="B9D2C6"/>